<dbReference type="Proteomes" id="UP000182798">
    <property type="component" value="Unassembled WGS sequence"/>
</dbReference>
<name>A0A1J8PQ07_9GAMM</name>
<sequence>FGVGVLFDLFVEFADVGGGNGGVAVGFGLGFLVSASVGGVGEGGVVTVGFSEAFGFVEGGSLDEFVVVLGHVAVAVVNIIICWV</sequence>
<evidence type="ECO:0000313" key="1">
    <source>
        <dbReference type="EMBL" id="OJA03625.1"/>
    </source>
</evidence>
<feature type="non-terminal residue" evidence="1">
    <location>
        <position position="1"/>
    </location>
</feature>
<proteinExistence type="predicted"/>
<evidence type="ECO:0000313" key="2">
    <source>
        <dbReference type="Proteomes" id="UP000182798"/>
    </source>
</evidence>
<gene>
    <name evidence="1" type="ORF">BGC33_05575</name>
</gene>
<protein>
    <submittedName>
        <fullName evidence="1">Uncharacterized protein</fullName>
    </submittedName>
</protein>
<accession>A0A1J8PQ07</accession>
<reference evidence="2" key="1">
    <citation type="submission" date="2016-09" db="EMBL/GenBank/DDBJ databases">
        <title>Genome Sequence of Bathymodiolus thermophilus sulfur-oxidizing gill endosymbiont.</title>
        <authorList>
            <person name="Ponnudurai R."/>
            <person name="Kleiner M."/>
            <person name="Sayavedra L."/>
            <person name="Thuermer A."/>
            <person name="Felbeck H."/>
            <person name="Schlueter R."/>
            <person name="Schweder T."/>
            <person name="Markert S."/>
        </authorList>
    </citation>
    <scope>NUCLEOTIDE SEQUENCE [LARGE SCALE GENOMIC DNA]</scope>
    <source>
        <strain evidence="2">BAT/CrabSpa'14</strain>
    </source>
</reference>
<organism evidence="1 2">
    <name type="scientific">Bathymodiolus thermophilus thioautotrophic gill symbiont</name>
    <dbReference type="NCBI Taxonomy" id="2360"/>
    <lineage>
        <taxon>Bacteria</taxon>
        <taxon>Pseudomonadati</taxon>
        <taxon>Pseudomonadota</taxon>
        <taxon>Gammaproteobacteria</taxon>
        <taxon>sulfur-oxidizing symbionts</taxon>
    </lineage>
</organism>
<dbReference type="AlphaFoldDB" id="A0A1J8PQ07"/>
<dbReference type="RefSeq" id="WP_158009252.1">
    <property type="nucleotide sequence ID" value="NZ_MIQH01000397.1"/>
</dbReference>
<dbReference type="EMBL" id="MIQH01000397">
    <property type="protein sequence ID" value="OJA03625.1"/>
    <property type="molecule type" value="Genomic_DNA"/>
</dbReference>
<comment type="caution">
    <text evidence="1">The sequence shown here is derived from an EMBL/GenBank/DDBJ whole genome shotgun (WGS) entry which is preliminary data.</text>
</comment>